<keyword evidence="5 9" id="KW-0067">ATP-binding</keyword>
<sequence length="788" mass="87217">MTDSAAHLESNDLTPVHQSNPLATPARSKLYVSPACRMRQQLSASNSTEVSEFNGSKPSYRGFEGREPPLSNRYPHYPSPAIGNRYSRSSNSQVHGSDQRHPPSMPVDNHIADNSAPWKTSLPYRPPQFRQHGDNDEGHTFSQPKGGRPFIGSHGPQSSNLSSSFMADNRRQMYGQQRIQQQGWNSANAPSHVTFNSPSPGYGQGESGQGRMNASLEAKQRSLYSRSVTKTGWDVRNGRRYFPENERDIFGSVAKVQMGINFDSYDDIPVEMTGAGAEKIFPVDNFQSTENVHPLLMQNVKRVKYSRPTPVQKHAIPAIMNGRDLMACAQTGSGKTAAFLFPVISCLLQAGPPMYQPEHALMGRKEPATPVCLVVSPTRELAVQIYQEARKFAFGTGIRTVVVYGGSDVRAQIYDLEKGCDICVATPGRLKDLMDRNKVRLACVRHLVLDEADRMLDMGFLPQMREIVLESDMPANQGQANGQGGRQTVMFSATFPREIQQLAREFLRNYVFLSVGRVGSTNSFIRQRLQYASDQQKLVYLLKILRESDPGLILVFVETKRKADQIEGSLVSEDVHAVSIHGDRSQAEREEALRLFKDGTWPVLVATDVAARGLDIPNITHVVNFDVPNNIDDYVHRIGRTGRAGNKGLATSFVNEANWPVLRDLLSILEESSQEIPSWFHSMVMDTTSAGRMSSGRGNRGHGSGDASRNGRNASRDIRGGEYVSYNQGRNNREKGVPVGHSGNAQYSNSGGNSNWRDSRGGGLKVPLDRTRGFESDMNGGLRDDDAW</sequence>
<accession>A0ABQ7J7I7</accession>
<feature type="region of interest" description="Disordered" evidence="10">
    <location>
        <begin position="690"/>
        <end position="788"/>
    </location>
</feature>
<dbReference type="PROSITE" id="PS51192">
    <property type="entry name" value="HELICASE_ATP_BIND_1"/>
    <property type="match status" value="1"/>
</dbReference>
<feature type="domain" description="Helicase ATP-binding" evidence="11">
    <location>
        <begin position="316"/>
        <end position="513"/>
    </location>
</feature>
<evidence type="ECO:0000256" key="2">
    <source>
        <dbReference type="ARBA" id="ARBA00022741"/>
    </source>
</evidence>
<keyword evidence="15" id="KW-1185">Reference proteome</keyword>
<dbReference type="SMART" id="SM00487">
    <property type="entry name" value="DEXDc"/>
    <property type="match status" value="1"/>
</dbReference>
<gene>
    <name evidence="14" type="primary">DDX3X</name>
    <name evidence="14" type="ORF">IE077_004578</name>
</gene>
<evidence type="ECO:0000256" key="5">
    <source>
        <dbReference type="ARBA" id="ARBA00022840"/>
    </source>
</evidence>
<keyword evidence="6" id="KW-0694">RNA-binding</keyword>
<feature type="compositionally biased region" description="Polar residues" evidence="10">
    <location>
        <begin position="42"/>
        <end position="57"/>
    </location>
</feature>
<feature type="domain" description="Helicase C-terminal" evidence="12">
    <location>
        <begin position="537"/>
        <end position="684"/>
    </location>
</feature>
<dbReference type="InterPro" id="IPR014014">
    <property type="entry name" value="RNA_helicase_DEAD_Q_motif"/>
</dbReference>
<dbReference type="PANTHER" id="PTHR47958">
    <property type="entry name" value="ATP-DEPENDENT RNA HELICASE DBP3"/>
    <property type="match status" value="1"/>
</dbReference>
<feature type="region of interest" description="Disordered" evidence="10">
    <location>
        <begin position="1"/>
        <end position="26"/>
    </location>
</feature>
<feature type="compositionally biased region" description="Polar residues" evidence="10">
    <location>
        <begin position="11"/>
        <end position="22"/>
    </location>
</feature>
<dbReference type="Pfam" id="PF00270">
    <property type="entry name" value="DEAD"/>
    <property type="match status" value="1"/>
</dbReference>
<proteinExistence type="inferred from homology"/>
<dbReference type="InterPro" id="IPR014001">
    <property type="entry name" value="Helicase_ATP-bd"/>
</dbReference>
<evidence type="ECO:0000256" key="10">
    <source>
        <dbReference type="SAM" id="MobiDB-lite"/>
    </source>
</evidence>
<dbReference type="PROSITE" id="PS51195">
    <property type="entry name" value="Q_MOTIF"/>
    <property type="match status" value="1"/>
</dbReference>
<dbReference type="SUPFAM" id="SSF52540">
    <property type="entry name" value="P-loop containing nucleoside triphosphate hydrolases"/>
    <property type="match status" value="1"/>
</dbReference>
<dbReference type="EC" id="3.6.4.13" evidence="1"/>
<dbReference type="InterPro" id="IPR044763">
    <property type="entry name" value="Ded1/Dbp1_DEADc"/>
</dbReference>
<evidence type="ECO:0000256" key="7">
    <source>
        <dbReference type="ARBA" id="ARBA00047984"/>
    </source>
</evidence>
<organism evidence="14 15">
    <name type="scientific">Cardiosporidium cionae</name>
    <dbReference type="NCBI Taxonomy" id="476202"/>
    <lineage>
        <taxon>Eukaryota</taxon>
        <taxon>Sar</taxon>
        <taxon>Alveolata</taxon>
        <taxon>Apicomplexa</taxon>
        <taxon>Aconoidasida</taxon>
        <taxon>Nephromycida</taxon>
        <taxon>Cardiosporidium</taxon>
    </lineage>
</organism>
<name>A0ABQ7J7I7_9APIC</name>
<evidence type="ECO:0000256" key="8">
    <source>
        <dbReference type="PROSITE-ProRule" id="PRU00552"/>
    </source>
</evidence>
<evidence type="ECO:0000256" key="6">
    <source>
        <dbReference type="ARBA" id="ARBA00022884"/>
    </source>
</evidence>
<evidence type="ECO:0000259" key="12">
    <source>
        <dbReference type="PROSITE" id="PS51194"/>
    </source>
</evidence>
<feature type="region of interest" description="Disordered" evidence="10">
    <location>
        <begin position="42"/>
        <end position="163"/>
    </location>
</feature>
<dbReference type="InterPro" id="IPR011545">
    <property type="entry name" value="DEAD/DEAH_box_helicase_dom"/>
</dbReference>
<reference evidence="14 15" key="1">
    <citation type="journal article" date="2020" name="bioRxiv">
        <title>Metabolic contributions of an alphaproteobacterial endosymbiont in the apicomplexan Cardiosporidium cionae.</title>
        <authorList>
            <person name="Hunter E.S."/>
            <person name="Paight C.J."/>
            <person name="Lane C.E."/>
        </authorList>
    </citation>
    <scope>NUCLEOTIDE SEQUENCE [LARGE SCALE GENOMIC DNA]</scope>
    <source>
        <strain evidence="14">ESH_2018</strain>
    </source>
</reference>
<dbReference type="SMART" id="SM00490">
    <property type="entry name" value="HELICc"/>
    <property type="match status" value="1"/>
</dbReference>
<feature type="short sequence motif" description="Q motif" evidence="8">
    <location>
        <begin position="285"/>
        <end position="313"/>
    </location>
</feature>
<dbReference type="Pfam" id="PF00271">
    <property type="entry name" value="Helicase_C"/>
    <property type="match status" value="1"/>
</dbReference>
<evidence type="ECO:0000313" key="14">
    <source>
        <dbReference type="EMBL" id="KAF8819958.1"/>
    </source>
</evidence>
<comment type="caution">
    <text evidence="14">The sequence shown here is derived from an EMBL/GenBank/DDBJ whole genome shotgun (WGS) entry which is preliminary data.</text>
</comment>
<evidence type="ECO:0000256" key="9">
    <source>
        <dbReference type="RuleBase" id="RU000492"/>
    </source>
</evidence>
<dbReference type="PROSITE" id="PS51194">
    <property type="entry name" value="HELICASE_CTER"/>
    <property type="match status" value="1"/>
</dbReference>
<comment type="catalytic activity">
    <reaction evidence="7">
        <text>ATP + H2O = ADP + phosphate + H(+)</text>
        <dbReference type="Rhea" id="RHEA:13065"/>
        <dbReference type="ChEBI" id="CHEBI:15377"/>
        <dbReference type="ChEBI" id="CHEBI:15378"/>
        <dbReference type="ChEBI" id="CHEBI:30616"/>
        <dbReference type="ChEBI" id="CHEBI:43474"/>
        <dbReference type="ChEBI" id="CHEBI:456216"/>
        <dbReference type="EC" id="3.6.4.13"/>
    </reaction>
</comment>
<evidence type="ECO:0000256" key="1">
    <source>
        <dbReference type="ARBA" id="ARBA00012552"/>
    </source>
</evidence>
<feature type="compositionally biased region" description="Polar residues" evidence="10">
    <location>
        <begin position="86"/>
        <end position="96"/>
    </location>
</feature>
<protein>
    <recommendedName>
        <fullName evidence="1">RNA helicase</fullName>
        <ecNumber evidence="1">3.6.4.13</ecNumber>
    </recommendedName>
</protein>
<keyword evidence="3 9" id="KW-0378">Hydrolase</keyword>
<dbReference type="InterPro" id="IPR001650">
    <property type="entry name" value="Helicase_C-like"/>
</dbReference>
<keyword evidence="2 9" id="KW-0547">Nucleotide-binding</keyword>
<dbReference type="CDD" id="cd17967">
    <property type="entry name" value="DEADc_DDX3_DDX4"/>
    <property type="match status" value="1"/>
</dbReference>
<dbReference type="EMBL" id="JADAQX010000537">
    <property type="protein sequence ID" value="KAF8819958.1"/>
    <property type="molecule type" value="Genomic_DNA"/>
</dbReference>
<feature type="domain" description="DEAD-box RNA helicase Q" evidence="13">
    <location>
        <begin position="285"/>
        <end position="313"/>
    </location>
</feature>
<evidence type="ECO:0000259" key="13">
    <source>
        <dbReference type="PROSITE" id="PS51195"/>
    </source>
</evidence>
<dbReference type="Proteomes" id="UP000823046">
    <property type="component" value="Unassembled WGS sequence"/>
</dbReference>
<feature type="compositionally biased region" description="Polar residues" evidence="10">
    <location>
        <begin position="743"/>
        <end position="756"/>
    </location>
</feature>
<dbReference type="PROSITE" id="PS00039">
    <property type="entry name" value="DEAD_ATP_HELICASE"/>
    <property type="match status" value="1"/>
</dbReference>
<keyword evidence="4 9" id="KW-0347">Helicase</keyword>
<dbReference type="CDD" id="cd18787">
    <property type="entry name" value="SF2_C_DEAD"/>
    <property type="match status" value="1"/>
</dbReference>
<evidence type="ECO:0000256" key="3">
    <source>
        <dbReference type="ARBA" id="ARBA00022801"/>
    </source>
</evidence>
<dbReference type="Gene3D" id="3.40.50.300">
    <property type="entry name" value="P-loop containing nucleotide triphosphate hydrolases"/>
    <property type="match status" value="2"/>
</dbReference>
<evidence type="ECO:0000313" key="15">
    <source>
        <dbReference type="Proteomes" id="UP000823046"/>
    </source>
</evidence>
<dbReference type="InterPro" id="IPR000629">
    <property type="entry name" value="RNA-helicase_DEAD-box_CS"/>
</dbReference>
<comment type="similarity">
    <text evidence="9">Belongs to the DEAD box helicase family.</text>
</comment>
<evidence type="ECO:0000259" key="11">
    <source>
        <dbReference type="PROSITE" id="PS51192"/>
    </source>
</evidence>
<dbReference type="InterPro" id="IPR027417">
    <property type="entry name" value="P-loop_NTPase"/>
</dbReference>
<evidence type="ECO:0000256" key="4">
    <source>
        <dbReference type="ARBA" id="ARBA00022806"/>
    </source>
</evidence>